<evidence type="ECO:0000313" key="17">
    <source>
        <dbReference type="Proteomes" id="UP000001699"/>
    </source>
</evidence>
<dbReference type="GO" id="GO:0006032">
    <property type="term" value="P:chitin catabolic process"/>
    <property type="evidence" value="ECO:0007669"/>
    <property type="project" value="UniProtKB-KW"/>
</dbReference>
<organism evidence="16 17">
    <name type="scientific">Aspergillus fumigatus (strain CBS 144.89 / FGSC A1163 / CEA10)</name>
    <name type="common">Neosartorya fumigata</name>
    <dbReference type="NCBI Taxonomy" id="451804"/>
    <lineage>
        <taxon>Eukaryota</taxon>
        <taxon>Fungi</taxon>
        <taxon>Dikarya</taxon>
        <taxon>Ascomycota</taxon>
        <taxon>Pezizomycotina</taxon>
        <taxon>Eurotiomycetes</taxon>
        <taxon>Eurotiomycetidae</taxon>
        <taxon>Eurotiales</taxon>
        <taxon>Aspergillaceae</taxon>
        <taxon>Aspergillus</taxon>
        <taxon>Aspergillus subgen. Fumigati</taxon>
    </lineage>
</organism>
<keyword evidence="17" id="KW-1185">Reference proteome</keyword>
<evidence type="ECO:0000256" key="13">
    <source>
        <dbReference type="SAM" id="SignalP"/>
    </source>
</evidence>
<name>B0XYS2_ASPFC</name>
<dbReference type="GO" id="GO:0000272">
    <property type="term" value="P:polysaccharide catabolic process"/>
    <property type="evidence" value="ECO:0007669"/>
    <property type="project" value="UniProtKB-KW"/>
</dbReference>
<evidence type="ECO:0000256" key="5">
    <source>
        <dbReference type="ARBA" id="ARBA00023024"/>
    </source>
</evidence>
<evidence type="ECO:0000256" key="4">
    <source>
        <dbReference type="ARBA" id="ARBA00022801"/>
    </source>
</evidence>
<dbReference type="SUPFAM" id="SSF51445">
    <property type="entry name" value="(Trans)glycosidases"/>
    <property type="match status" value="1"/>
</dbReference>
<accession>B0XYS2</accession>
<reference evidence="16 17" key="1">
    <citation type="journal article" date="2008" name="PLoS Genet.">
        <title>Genomic islands in the pathogenic filamentous fungus Aspergillus fumigatus.</title>
        <authorList>
            <person name="Fedorova N.D."/>
            <person name="Khaldi N."/>
            <person name="Joardar V.S."/>
            <person name="Maiti R."/>
            <person name="Amedeo P."/>
            <person name="Anderson M.J."/>
            <person name="Crabtree J."/>
            <person name="Silva J.C."/>
            <person name="Badger J.H."/>
            <person name="Albarraq A."/>
            <person name="Angiuoli S."/>
            <person name="Bussey H."/>
            <person name="Bowyer P."/>
            <person name="Cotty P.J."/>
            <person name="Dyer P.S."/>
            <person name="Egan A."/>
            <person name="Galens K."/>
            <person name="Fraser-Liggett C.M."/>
            <person name="Haas B.J."/>
            <person name="Inman J.M."/>
            <person name="Kent R."/>
            <person name="Lemieux S."/>
            <person name="Malavazi I."/>
            <person name="Orvis J."/>
            <person name="Roemer T."/>
            <person name="Ronning C.M."/>
            <person name="Sundaram J.P."/>
            <person name="Sutton G."/>
            <person name="Turner G."/>
            <person name="Venter J.C."/>
            <person name="White O.R."/>
            <person name="Whitty B.R."/>
            <person name="Youngman P."/>
            <person name="Wolfe K.H."/>
            <person name="Goldman G.H."/>
            <person name="Wortman J.R."/>
            <person name="Jiang B."/>
            <person name="Denning D.W."/>
            <person name="Nierman W.C."/>
        </authorList>
    </citation>
    <scope>NUCLEOTIDE SEQUENCE [LARGE SCALE GENOMIC DNA]</scope>
    <source>
        <strain evidence="17">CBS 144.89 / FGSC A1163 / CEA10</strain>
    </source>
</reference>
<dbReference type="EMBL" id="DS499596">
    <property type="protein sequence ID" value="EDP53018.1"/>
    <property type="molecule type" value="Genomic_DNA"/>
</dbReference>
<dbReference type="PROSITE" id="PS01095">
    <property type="entry name" value="GH18_1"/>
    <property type="match status" value="1"/>
</dbReference>
<gene>
    <name evidence="16" type="ORF">AFUB_041890</name>
</gene>
<feature type="compositionally biased region" description="Polar residues" evidence="12">
    <location>
        <begin position="447"/>
        <end position="461"/>
    </location>
</feature>
<dbReference type="InterPro" id="IPR001579">
    <property type="entry name" value="Glyco_hydro_18_chit_AS"/>
</dbReference>
<feature type="signal peptide" evidence="13">
    <location>
        <begin position="1"/>
        <end position="17"/>
    </location>
</feature>
<dbReference type="PROSITE" id="PS00026">
    <property type="entry name" value="CHIT_BIND_I_1"/>
    <property type="match status" value="1"/>
</dbReference>
<dbReference type="PROSITE" id="PS50941">
    <property type="entry name" value="CHIT_BIND_I_2"/>
    <property type="match status" value="1"/>
</dbReference>
<keyword evidence="7" id="KW-0119">Carbohydrate metabolism</keyword>
<dbReference type="InterPro" id="IPR001223">
    <property type="entry name" value="Glyco_hydro18_cat"/>
</dbReference>
<dbReference type="OrthoDB" id="73875at2759"/>
<keyword evidence="8 11" id="KW-0326">Glycosidase</keyword>
<dbReference type="SMART" id="SM00636">
    <property type="entry name" value="Glyco_18"/>
    <property type="match status" value="1"/>
</dbReference>
<feature type="domain" description="Chitin-binding type-1" evidence="14">
    <location>
        <begin position="301"/>
        <end position="344"/>
    </location>
</feature>
<evidence type="ECO:0000256" key="10">
    <source>
        <dbReference type="PROSITE-ProRule" id="PRU00261"/>
    </source>
</evidence>
<protein>
    <recommendedName>
        <fullName evidence="2">chitinase</fullName>
        <ecNumber evidence="2">3.2.1.14</ecNumber>
    </recommendedName>
</protein>
<feature type="disulfide bond" evidence="10">
    <location>
        <begin position="312"/>
        <end position="324"/>
    </location>
</feature>
<dbReference type="InterPro" id="IPR011583">
    <property type="entry name" value="Chitinase_II/V-like_cat"/>
</dbReference>
<dbReference type="CDD" id="cd00035">
    <property type="entry name" value="ChtBD1"/>
    <property type="match status" value="1"/>
</dbReference>
<dbReference type="PANTHER" id="PTHR11177:SF337">
    <property type="entry name" value="CHITINASE"/>
    <property type="match status" value="1"/>
</dbReference>
<keyword evidence="6" id="KW-0843">Virulence</keyword>
<evidence type="ECO:0000259" key="14">
    <source>
        <dbReference type="PROSITE" id="PS50941"/>
    </source>
</evidence>
<evidence type="ECO:0000256" key="6">
    <source>
        <dbReference type="ARBA" id="ARBA00023026"/>
    </source>
</evidence>
<dbReference type="GO" id="GO:0008843">
    <property type="term" value="F:endochitinase activity"/>
    <property type="evidence" value="ECO:0007669"/>
    <property type="project" value="UniProtKB-EC"/>
</dbReference>
<proteinExistence type="predicted"/>
<dbReference type="GO" id="GO:0008061">
    <property type="term" value="F:chitin binding"/>
    <property type="evidence" value="ECO:0007669"/>
    <property type="project" value="UniProtKB-UniRule"/>
</dbReference>
<dbReference type="InterPro" id="IPR036861">
    <property type="entry name" value="Endochitinase-like_sf"/>
</dbReference>
<dbReference type="InterPro" id="IPR001002">
    <property type="entry name" value="Chitin-bd_1"/>
</dbReference>
<evidence type="ECO:0000256" key="11">
    <source>
        <dbReference type="RuleBase" id="RU000489"/>
    </source>
</evidence>
<evidence type="ECO:0000259" key="15">
    <source>
        <dbReference type="PROSITE" id="PS51910"/>
    </source>
</evidence>
<dbReference type="PROSITE" id="PS51910">
    <property type="entry name" value="GH18_2"/>
    <property type="match status" value="1"/>
</dbReference>
<dbReference type="FunFam" id="3.30.60.10:FF:000007">
    <property type="entry name" value="Class V chitinase, putative (AFU_orthologue AFUA_3G07160)"/>
    <property type="match status" value="1"/>
</dbReference>
<dbReference type="Proteomes" id="UP000001699">
    <property type="component" value="Unassembled WGS sequence"/>
</dbReference>
<dbReference type="InterPro" id="IPR018371">
    <property type="entry name" value="Chitin-binding_1_CS"/>
</dbReference>
<dbReference type="SMART" id="SM00270">
    <property type="entry name" value="ChtBD1"/>
    <property type="match status" value="1"/>
</dbReference>
<feature type="chain" id="PRO_5002760569" description="chitinase" evidence="13">
    <location>
        <begin position="18"/>
        <end position="677"/>
    </location>
</feature>
<dbReference type="InterPro" id="IPR017853">
    <property type="entry name" value="GH"/>
</dbReference>
<dbReference type="Pfam" id="PF00187">
    <property type="entry name" value="Chitin_bind_1"/>
    <property type="match status" value="1"/>
</dbReference>
<keyword evidence="3 10" id="KW-0147">Chitin-binding</keyword>
<comment type="catalytic activity">
    <reaction evidence="1">
        <text>Random endo-hydrolysis of N-acetyl-beta-D-glucosaminide (1-&gt;4)-beta-linkages in chitin and chitodextrins.</text>
        <dbReference type="EC" id="3.2.1.14"/>
    </reaction>
</comment>
<dbReference type="InterPro" id="IPR050314">
    <property type="entry name" value="Glycosyl_Hydrlase_18"/>
</dbReference>
<dbReference type="PhylomeDB" id="B0XYS2"/>
<dbReference type="HOGENOM" id="CLU_405947_0_0_1"/>
<keyword evidence="4 11" id="KW-0378">Hydrolase</keyword>
<feature type="region of interest" description="Disordered" evidence="12">
    <location>
        <begin position="443"/>
        <end position="465"/>
    </location>
</feature>
<evidence type="ECO:0000256" key="9">
    <source>
        <dbReference type="ARBA" id="ARBA00023326"/>
    </source>
</evidence>
<comment type="caution">
    <text evidence="10">Lacks conserved residue(s) required for the propagation of feature annotation.</text>
</comment>
<dbReference type="Gene3D" id="3.20.20.80">
    <property type="entry name" value="Glycosidases"/>
    <property type="match status" value="1"/>
</dbReference>
<dbReference type="CDD" id="cd00598">
    <property type="entry name" value="GH18_chitinase-like"/>
    <property type="match status" value="1"/>
</dbReference>
<dbReference type="GO" id="GO:0005576">
    <property type="term" value="C:extracellular region"/>
    <property type="evidence" value="ECO:0007669"/>
    <property type="project" value="TreeGrafter"/>
</dbReference>
<evidence type="ECO:0000256" key="8">
    <source>
        <dbReference type="ARBA" id="ARBA00023295"/>
    </source>
</evidence>
<evidence type="ECO:0000256" key="3">
    <source>
        <dbReference type="ARBA" id="ARBA00022669"/>
    </source>
</evidence>
<feature type="domain" description="GH18" evidence="15">
    <location>
        <begin position="18"/>
        <end position="427"/>
    </location>
</feature>
<dbReference type="Pfam" id="PF00704">
    <property type="entry name" value="Glyco_hydro_18"/>
    <property type="match status" value="1"/>
</dbReference>
<dbReference type="PANTHER" id="PTHR11177">
    <property type="entry name" value="CHITINASE"/>
    <property type="match status" value="1"/>
</dbReference>
<keyword evidence="10" id="KW-1015">Disulfide bond</keyword>
<evidence type="ECO:0000256" key="1">
    <source>
        <dbReference type="ARBA" id="ARBA00000822"/>
    </source>
</evidence>
<evidence type="ECO:0000256" key="7">
    <source>
        <dbReference type="ARBA" id="ARBA00023277"/>
    </source>
</evidence>
<dbReference type="SUPFAM" id="SSF57016">
    <property type="entry name" value="Plant lectins/antimicrobial peptides"/>
    <property type="match status" value="1"/>
</dbReference>
<feature type="compositionally biased region" description="Low complexity" evidence="12">
    <location>
        <begin position="537"/>
        <end position="547"/>
    </location>
</feature>
<dbReference type="FunFam" id="3.20.20.80:FF:000159">
    <property type="entry name" value="Class V chitinase, putative"/>
    <property type="match status" value="1"/>
</dbReference>
<evidence type="ECO:0000256" key="12">
    <source>
        <dbReference type="SAM" id="MobiDB-lite"/>
    </source>
</evidence>
<keyword evidence="13" id="KW-0732">Signal</keyword>
<keyword evidence="9" id="KW-0624">Polysaccharide degradation</keyword>
<evidence type="ECO:0000256" key="2">
    <source>
        <dbReference type="ARBA" id="ARBA00012729"/>
    </source>
</evidence>
<keyword evidence="5" id="KW-0146">Chitin degradation</keyword>
<sequence length="677" mass="75257">MLKSLVFSLMAVQAAMGSRFAMYIDQYHTVDLPGSDQTQGVTHAIMAFAPSKQFNSDSSFTPFDTVNNMRKRFAPDTKVMIAIGGWGDTAGFSEGAKDEASRTKYAKNVATMINNLGFDGVDIDWEYPGGNGDDYKKVPNSQKTSEIETYPLFVQAIRDAIGKDKILSVAVPGKRGDMIAFTKEQGPKIWSAVDMVNVMSYDLMNRRDNVTNHHSGVAGSLDTIKAYKEIGLDTAKMNLGFAYYAKWFMTDPNSDCAQQPIGCAVVPLENPDGSDPGKSGTLTFEKSTMAAPPDNLRTSTDGTCGYSKGTKCPSGSCCSQYGNCGTGDDFCQAGCLSDYGECKGISVTDSWRRALKDGKTDEEAGGQYYWDSTVNLFWTWDTPAIIDRKFKDIVNAEKLGGIMAWSLGEDTLNWEHLKAMQKGLGKRDAARDRDGGCHSISKYLNDAETSTPPRVAQSSLRGTGPQGEQHGVFIFLSSTTRAAAMRLVYLLLPLSLGLPITIPVDGTEVYQLQHPEHHRQQQQQQQTILAQNRSDQDQPQIQPSSSSHGSFINLNLTRHKLKPNHYHQKNTTNQSTDKILQAYLHTLHTSHFCAHTLSQYAPELLALALFSLLPLALCILALSERIARSWTVEAYPERGRSRRRFLGRERRCLMQARREREKRAALERVWWIAERER</sequence>
<evidence type="ECO:0000313" key="16">
    <source>
        <dbReference type="EMBL" id="EDP53018.1"/>
    </source>
</evidence>
<dbReference type="Gene3D" id="3.30.60.10">
    <property type="entry name" value="Endochitinase-like"/>
    <property type="match status" value="1"/>
</dbReference>
<feature type="disulfide bond" evidence="10">
    <location>
        <begin position="317"/>
        <end position="331"/>
    </location>
</feature>
<dbReference type="VEuPathDB" id="FungiDB:AFUB_041890"/>
<dbReference type="AlphaFoldDB" id="B0XYS2"/>
<dbReference type="EC" id="3.2.1.14" evidence="2"/>
<feature type="region of interest" description="Disordered" evidence="12">
    <location>
        <begin position="513"/>
        <end position="549"/>
    </location>
</feature>